<dbReference type="Pfam" id="PF07793">
    <property type="entry name" value="DUF1631"/>
    <property type="match status" value="1"/>
</dbReference>
<reference evidence="1" key="1">
    <citation type="submission" date="2020-08" db="EMBL/GenBank/DDBJ databases">
        <title>Novel species isolated from subtropical streams in China.</title>
        <authorList>
            <person name="Lu H."/>
        </authorList>
    </citation>
    <scope>NUCLEOTIDE SEQUENCE</scope>
    <source>
        <strain evidence="1">CY7W</strain>
    </source>
</reference>
<dbReference type="AlphaFoldDB" id="A0A923IAX3"/>
<dbReference type="RefSeq" id="WP_186882289.1">
    <property type="nucleotide sequence ID" value="NZ_JACOGG010000020.1"/>
</dbReference>
<dbReference type="Proteomes" id="UP000612361">
    <property type="component" value="Unassembled WGS sequence"/>
</dbReference>
<accession>A0A923IAX3</accession>
<dbReference type="EMBL" id="JACOGG010000020">
    <property type="protein sequence ID" value="MBC3936748.1"/>
    <property type="molecule type" value="Genomic_DNA"/>
</dbReference>
<comment type="caution">
    <text evidence="1">The sequence shown here is derived from an EMBL/GenBank/DDBJ whole genome shotgun (WGS) entry which is preliminary data.</text>
</comment>
<keyword evidence="2" id="KW-1185">Reference proteome</keyword>
<sequence length="842" mass="94612">MLPREVLGASRQVLEQSFQAAIENLIPHAIEALFAKASSSSSAVEQATVFQTRYYLQEKRQAILEKMQFFLRMLLDRGLETSYAHFRPASNILTQQADSLSLLDSMRFEETLRFNSITTLLRNQADQQLNELNLRISTLFGQEDIRERENPFRPYIFARCIEQAIESMRFEADIANLMVIYLSEALGRSISDIYQQVNADLARQGVEAKLIVKVKHNTDVSNTTTGKFGHSAFANSTSHYGRAAVVAAASGFPAMSMSSVPSLKDFISLQRGRAACAELNQDGQLNDSEFSWKSDKFALGDVLRRIFGKDDGRFPEGSGYTQFLNQTATNVKTRDLSFPAALLPLLKELQSEAASSGMLASERFASQSVLLKLLGKMHKQWVTEQTGLLNARGDLRNLLVEQRQNLRALTDKPEQQMLIDVISMLFESVFADTLITAELKQSFARLQFLYLQLALMDSSFVLAPRHPARLLLSRISSVMLAVTAHRATEREFEAEIAKIFKTLARHDCEVPGLFERIHTRFDIYVEKELRVQDKAIRRAVKSVEEAQLRYQEQSRLSLLISRPLADIPLAQQFKNFLELEWARAILLAARQSESQMQRFCAFVPDVIWSIQPKPSIEDRLLLTDKLPELKSCLQQGLDLLNWNNFKQNALYGWLNDAHQKALNTVTTGGTVLSQVELQNRFALLLRHIPLLCSEGDLSGEYTAIRPFLSAVTAEIDLAVHYLESEAYNTDAAAIPIALKPGKSFDSKAILDKLIAGTPLEIQYEGNARRACVHWSDPHACVLILSVSGVSEPVIAEQKYLLQQFSRSQAKLIEPGPAFERAITTMIRTADHLESQGQGNYPG</sequence>
<proteinExistence type="predicted"/>
<evidence type="ECO:0000313" key="2">
    <source>
        <dbReference type="Proteomes" id="UP000612361"/>
    </source>
</evidence>
<organism evidence="1 2">
    <name type="scientific">Undibacterium rugosum</name>
    <dbReference type="NCBI Taxonomy" id="2762291"/>
    <lineage>
        <taxon>Bacteria</taxon>
        <taxon>Pseudomonadati</taxon>
        <taxon>Pseudomonadota</taxon>
        <taxon>Betaproteobacteria</taxon>
        <taxon>Burkholderiales</taxon>
        <taxon>Oxalobacteraceae</taxon>
        <taxon>Undibacterium</taxon>
    </lineage>
</organism>
<evidence type="ECO:0000313" key="1">
    <source>
        <dbReference type="EMBL" id="MBC3936748.1"/>
    </source>
</evidence>
<dbReference type="InterPro" id="IPR012434">
    <property type="entry name" value="DUF1631"/>
</dbReference>
<protein>
    <submittedName>
        <fullName evidence="1">DUF1631 family protein</fullName>
    </submittedName>
</protein>
<name>A0A923IAX3_9BURK</name>
<gene>
    <name evidence="1" type="ORF">H8K47_15375</name>
</gene>